<feature type="compositionally biased region" description="Gly residues" evidence="1">
    <location>
        <begin position="376"/>
        <end position="390"/>
    </location>
</feature>
<keyword evidence="3" id="KW-1185">Reference proteome</keyword>
<dbReference type="Proteomes" id="UP001589607">
    <property type="component" value="Unassembled WGS sequence"/>
</dbReference>
<evidence type="ECO:0000313" key="2">
    <source>
        <dbReference type="EMBL" id="MFB9098998.1"/>
    </source>
</evidence>
<protein>
    <submittedName>
        <fullName evidence="2">Uncharacterized protein</fullName>
    </submittedName>
</protein>
<evidence type="ECO:0000313" key="3">
    <source>
        <dbReference type="Proteomes" id="UP001589607"/>
    </source>
</evidence>
<comment type="caution">
    <text evidence="2">The sequence shown here is derived from an EMBL/GenBank/DDBJ whole genome shotgun (WGS) entry which is preliminary data.</text>
</comment>
<gene>
    <name evidence="2" type="ORF">ACFFVF_21015</name>
</gene>
<dbReference type="RefSeq" id="WP_236452874.1">
    <property type="nucleotide sequence ID" value="NZ_CBCSGE010000039.1"/>
</dbReference>
<sequence length="441" mass="49323">MIKNIQENYKQAVLLAPEFKKQSLKETCQSIHSFLYWHFQYKQDEKPQMVRSLNCSWLERFTGIDCKSYSVNGGIILKQLGIKFYIRKIIQEVKKHDIGLGNYSHVYLIVPLNQTTGSLNQGYYTIDGTLPHTTEPFYIKEKSFFMDNNLPHYSLNGPSGLHGEEAEENTWLDNNWESIKSKLSCWGGSAYDLNRAKSDMEGILGILHTHLENINTSLASDNMQALATSVNRFIGIAAWNASLVGTKRSHSWPSDCTKNNLKITHEAYNFYRYEVTNALMIYLDTYFTGIQNGSVVYGRVSRSGEGVQEAYTGEWATWEDQDIVFDIPFVKYTPKPNINIPAFEITPYVGQTNTSNFDVGTFLQGLSNIIKTIGGSSGGGSTGSGTGTGSGFEYDNNNPDNPTYKPSTSKAVLGWSAALVLGGIAFTKMKDKPKVKPKTEK</sequence>
<proteinExistence type="predicted"/>
<organism evidence="2 3">
    <name type="scientific">Flavobacterium jumunjinense</name>
    <dbReference type="NCBI Taxonomy" id="998845"/>
    <lineage>
        <taxon>Bacteria</taxon>
        <taxon>Pseudomonadati</taxon>
        <taxon>Bacteroidota</taxon>
        <taxon>Flavobacteriia</taxon>
        <taxon>Flavobacteriales</taxon>
        <taxon>Flavobacteriaceae</taxon>
        <taxon>Flavobacterium</taxon>
    </lineage>
</organism>
<name>A0ABV5GUC9_9FLAO</name>
<accession>A0ABV5GUC9</accession>
<reference evidence="2 3" key="1">
    <citation type="submission" date="2024-09" db="EMBL/GenBank/DDBJ databases">
        <authorList>
            <person name="Sun Q."/>
            <person name="Mori K."/>
        </authorList>
    </citation>
    <scope>NUCLEOTIDE SEQUENCE [LARGE SCALE GENOMIC DNA]</scope>
    <source>
        <strain evidence="2 3">CECT 7955</strain>
    </source>
</reference>
<dbReference type="EMBL" id="JBHMEY010000100">
    <property type="protein sequence ID" value="MFB9098998.1"/>
    <property type="molecule type" value="Genomic_DNA"/>
</dbReference>
<evidence type="ECO:0000256" key="1">
    <source>
        <dbReference type="SAM" id="MobiDB-lite"/>
    </source>
</evidence>
<feature type="region of interest" description="Disordered" evidence="1">
    <location>
        <begin position="376"/>
        <end position="403"/>
    </location>
</feature>